<evidence type="ECO:0000313" key="1">
    <source>
        <dbReference type="EMBL" id="PTW62043.1"/>
    </source>
</evidence>
<dbReference type="EMBL" id="QAYG01000001">
    <property type="protein sequence ID" value="PTW62043.1"/>
    <property type="molecule type" value="Genomic_DNA"/>
</dbReference>
<keyword evidence="2" id="KW-1185">Reference proteome</keyword>
<organism evidence="1 2">
    <name type="scientific">Breoghania corrubedonensis</name>
    <dbReference type="NCBI Taxonomy" id="665038"/>
    <lineage>
        <taxon>Bacteria</taxon>
        <taxon>Pseudomonadati</taxon>
        <taxon>Pseudomonadota</taxon>
        <taxon>Alphaproteobacteria</taxon>
        <taxon>Hyphomicrobiales</taxon>
        <taxon>Stappiaceae</taxon>
        <taxon>Breoghania</taxon>
    </lineage>
</organism>
<reference evidence="1 2" key="1">
    <citation type="submission" date="2018-04" db="EMBL/GenBank/DDBJ databases">
        <title>Genomic Encyclopedia of Archaeal and Bacterial Type Strains, Phase II (KMG-II): from individual species to whole genera.</title>
        <authorList>
            <person name="Goeker M."/>
        </authorList>
    </citation>
    <scope>NUCLEOTIDE SEQUENCE [LARGE SCALE GENOMIC DNA]</scope>
    <source>
        <strain evidence="1 2">DSM 23382</strain>
    </source>
</reference>
<dbReference type="OrthoDB" id="7366994at2"/>
<dbReference type="RefSeq" id="WP_107987666.1">
    <property type="nucleotide sequence ID" value="NZ_QAYG01000001.1"/>
</dbReference>
<sequence>MTIPAFRTGRVQVMGDGVTGSAQIDFVFHDAGDLSVIATDAQGRNTVWTHGDQFTVSGGAFSTGAIHFDPSLLPAGCYLTIALVSDYAQGYAFDGSKLDTAVISNALDKMALSIQAVEARASRSIAVPATQQGDLPVLEVPTSWPKGHVARMGANQRLETVAYDPETLAGHMTSSAGSARAAAQSERNAAADAAGALTARRGAEAAEEKAIAARQDAQKFAEQAESAVGAPARLISVASVGGIGSTNVQAALEVLDQNKAPTTGVAGNWSVGGTISAGGDLILRRSAGNTRVRAISEKGSAFIDADAPSGWSAMFRWLTGGINRWSLHANATPETGDDAGSNLSLSSYHDDGTASATIFGVDRASSVMRVYSELQVPTQTLGDNSLRAANTAYVNAARDAILWVRDERPSGEAGGYADATKVWFARPLQTIEANNIPSASLAENRVTLPAGTYLVHGVAATYATSSTQLRLQDVTHDVTLCEGSAYYARSKEANAGTLCVIGRFVLASAASVEFQQYVNTNADQALGVAVGHGGPETFAEVIFRRIA</sequence>
<dbReference type="AlphaFoldDB" id="A0A2T5VE78"/>
<protein>
    <submittedName>
        <fullName evidence="1">Uncharacterized protein</fullName>
    </submittedName>
</protein>
<evidence type="ECO:0000313" key="2">
    <source>
        <dbReference type="Proteomes" id="UP000244081"/>
    </source>
</evidence>
<dbReference type="Proteomes" id="UP000244081">
    <property type="component" value="Unassembled WGS sequence"/>
</dbReference>
<proteinExistence type="predicted"/>
<accession>A0A2T5VE78</accession>
<comment type="caution">
    <text evidence="1">The sequence shown here is derived from an EMBL/GenBank/DDBJ whole genome shotgun (WGS) entry which is preliminary data.</text>
</comment>
<gene>
    <name evidence="1" type="ORF">C8N35_10176</name>
</gene>
<name>A0A2T5VE78_9HYPH</name>